<proteinExistence type="predicted"/>
<accession>N1WF00</accession>
<reference evidence="1" key="1">
    <citation type="submission" date="2013-03" db="EMBL/GenBank/DDBJ databases">
        <authorList>
            <person name="Harkins D.M."/>
            <person name="Durkin A.S."/>
            <person name="Brinkac L.M."/>
            <person name="Haft D.H."/>
            <person name="Selengut J.D."/>
            <person name="Sanka R."/>
            <person name="DePew J."/>
            <person name="Purushe J."/>
            <person name="Hartskeerl R.A."/>
            <person name="Ahmed A."/>
            <person name="van der Linden H."/>
            <person name="Goris M.G.A."/>
            <person name="Vinetz J.M."/>
            <person name="Sutton G.G."/>
            <person name="Nierman W.C."/>
            <person name="Fouts D.E."/>
        </authorList>
    </citation>
    <scope>NUCLEOTIDE SEQUENCE [LARGE SCALE GENOMIC DNA]</scope>
    <source>
        <strain evidence="1">ICFT</strain>
    </source>
</reference>
<dbReference type="EMBL" id="AOHC02000059">
    <property type="protein sequence ID" value="EMY75892.1"/>
    <property type="molecule type" value="Genomic_DNA"/>
</dbReference>
<organism evidence="1 2">
    <name type="scientific">Leptospira weilii serovar Ranarum str. ICFT</name>
    <dbReference type="NCBI Taxonomy" id="1218598"/>
    <lineage>
        <taxon>Bacteria</taxon>
        <taxon>Pseudomonadati</taxon>
        <taxon>Spirochaetota</taxon>
        <taxon>Spirochaetia</taxon>
        <taxon>Leptospirales</taxon>
        <taxon>Leptospiraceae</taxon>
        <taxon>Leptospira</taxon>
    </lineage>
</organism>
<protein>
    <submittedName>
        <fullName evidence="1">Uncharacterized protein</fullName>
    </submittedName>
</protein>
<evidence type="ECO:0000313" key="2">
    <source>
        <dbReference type="Proteomes" id="UP000012313"/>
    </source>
</evidence>
<dbReference type="Proteomes" id="UP000012313">
    <property type="component" value="Unassembled WGS sequence"/>
</dbReference>
<dbReference type="AlphaFoldDB" id="N1WF00"/>
<evidence type="ECO:0000313" key="1">
    <source>
        <dbReference type="EMBL" id="EMY75892.1"/>
    </source>
</evidence>
<name>N1WF00_9LEPT</name>
<gene>
    <name evidence="1" type="ORF">LEP1GSC060_0086</name>
</gene>
<comment type="caution">
    <text evidence="1">The sequence shown here is derived from an EMBL/GenBank/DDBJ whole genome shotgun (WGS) entry which is preliminary data.</text>
</comment>
<sequence>MYTDQIGLTERVLFSKVKKIAWHDIKLVKFNRFTGNFIFIGHPYPKIKVSYGIKNFNIFFAIFTNKLDQDLYAKAVDDFSKYLKNLSL</sequence>
<keyword evidence="2" id="KW-1185">Reference proteome</keyword>